<feature type="region of interest" description="Disordered" evidence="1">
    <location>
        <begin position="24"/>
        <end position="52"/>
    </location>
</feature>
<dbReference type="Proteomes" id="UP000289738">
    <property type="component" value="Chromosome A07"/>
</dbReference>
<sequence>MELFVEVGDDDPPLAPLPIHVASPVEDMDVDDEDSDENYVTDNNNNGSFDDDDEEDFIPKMSAEAAIAMFCLPPSNSGAIRCTKSLSCIGSGHNGVKNYSIRRSAEYRVVESDQLEYHMHCYQSAVGCPWSLHGGPKGWWSAYVFSTHHVPRPSTVGQHPHLQCHPAVDIVQLIRQYPSPSRCSSTKLSLQNLV</sequence>
<feature type="domain" description="Transposase MuDR plant" evidence="2">
    <location>
        <begin position="91"/>
        <end position="133"/>
    </location>
</feature>
<dbReference type="EMBL" id="SDMP01000007">
    <property type="protein sequence ID" value="RYR49917.1"/>
    <property type="molecule type" value="Genomic_DNA"/>
</dbReference>
<keyword evidence="4" id="KW-1185">Reference proteome</keyword>
<reference evidence="3 4" key="1">
    <citation type="submission" date="2019-01" db="EMBL/GenBank/DDBJ databases">
        <title>Sequencing of cultivated peanut Arachis hypogaea provides insights into genome evolution and oil improvement.</title>
        <authorList>
            <person name="Chen X."/>
        </authorList>
    </citation>
    <scope>NUCLEOTIDE SEQUENCE [LARGE SCALE GENOMIC DNA]</scope>
    <source>
        <strain evidence="4">cv. Fuhuasheng</strain>
        <tissue evidence="3">Leaves</tissue>
    </source>
</reference>
<comment type="caution">
    <text evidence="3">The sequence shown here is derived from an EMBL/GenBank/DDBJ whole genome shotgun (WGS) entry which is preliminary data.</text>
</comment>
<dbReference type="AlphaFoldDB" id="A0A445CG89"/>
<feature type="compositionally biased region" description="Acidic residues" evidence="1">
    <location>
        <begin position="26"/>
        <end position="39"/>
    </location>
</feature>
<evidence type="ECO:0000313" key="3">
    <source>
        <dbReference type="EMBL" id="RYR49917.1"/>
    </source>
</evidence>
<evidence type="ECO:0000313" key="4">
    <source>
        <dbReference type="Proteomes" id="UP000289738"/>
    </source>
</evidence>
<dbReference type="Pfam" id="PF03108">
    <property type="entry name" value="DBD_Tnp_Mut"/>
    <property type="match status" value="1"/>
</dbReference>
<evidence type="ECO:0000256" key="1">
    <source>
        <dbReference type="SAM" id="MobiDB-lite"/>
    </source>
</evidence>
<accession>A0A445CG89</accession>
<name>A0A445CG89_ARAHY</name>
<proteinExistence type="predicted"/>
<protein>
    <recommendedName>
        <fullName evidence="2">Transposase MuDR plant domain-containing protein</fullName>
    </recommendedName>
</protein>
<organism evidence="3 4">
    <name type="scientific">Arachis hypogaea</name>
    <name type="common">Peanut</name>
    <dbReference type="NCBI Taxonomy" id="3818"/>
    <lineage>
        <taxon>Eukaryota</taxon>
        <taxon>Viridiplantae</taxon>
        <taxon>Streptophyta</taxon>
        <taxon>Embryophyta</taxon>
        <taxon>Tracheophyta</taxon>
        <taxon>Spermatophyta</taxon>
        <taxon>Magnoliopsida</taxon>
        <taxon>eudicotyledons</taxon>
        <taxon>Gunneridae</taxon>
        <taxon>Pentapetalae</taxon>
        <taxon>rosids</taxon>
        <taxon>fabids</taxon>
        <taxon>Fabales</taxon>
        <taxon>Fabaceae</taxon>
        <taxon>Papilionoideae</taxon>
        <taxon>50 kb inversion clade</taxon>
        <taxon>dalbergioids sensu lato</taxon>
        <taxon>Dalbergieae</taxon>
        <taxon>Pterocarpus clade</taxon>
        <taxon>Arachis</taxon>
    </lineage>
</organism>
<dbReference type="InterPro" id="IPR004332">
    <property type="entry name" value="Transposase_MuDR"/>
</dbReference>
<evidence type="ECO:0000259" key="2">
    <source>
        <dbReference type="Pfam" id="PF03108"/>
    </source>
</evidence>
<gene>
    <name evidence="3" type="ORF">Ahy_A07g036442</name>
</gene>